<feature type="compositionally biased region" description="Low complexity" evidence="3">
    <location>
        <begin position="208"/>
        <end position="245"/>
    </location>
</feature>
<reference evidence="4 5" key="1">
    <citation type="submission" date="2013-02" db="EMBL/GenBank/DDBJ databases">
        <title>Genome sequence of Candida maltosa Xu316, a potential industrial strain for xylitol and ethanol production.</title>
        <authorList>
            <person name="Yu J."/>
            <person name="Wang Q."/>
            <person name="Geng X."/>
            <person name="Bao W."/>
            <person name="He P."/>
            <person name="Cai J."/>
        </authorList>
    </citation>
    <scope>NUCLEOTIDE SEQUENCE [LARGE SCALE GENOMIC DNA]</scope>
    <source>
        <strain evidence="5">Xu316</strain>
    </source>
</reference>
<organism evidence="4 5">
    <name type="scientific">Candida maltosa (strain Xu316)</name>
    <name type="common">Yeast</name>
    <dbReference type="NCBI Taxonomy" id="1245528"/>
    <lineage>
        <taxon>Eukaryota</taxon>
        <taxon>Fungi</taxon>
        <taxon>Dikarya</taxon>
        <taxon>Ascomycota</taxon>
        <taxon>Saccharomycotina</taxon>
        <taxon>Pichiomycetes</taxon>
        <taxon>Debaryomycetaceae</taxon>
        <taxon>Candida/Lodderomyces clade</taxon>
        <taxon>Candida</taxon>
    </lineage>
</organism>
<evidence type="ECO:0000313" key="4">
    <source>
        <dbReference type="EMBL" id="EMG47960.1"/>
    </source>
</evidence>
<evidence type="ECO:0000256" key="3">
    <source>
        <dbReference type="SAM" id="MobiDB-lite"/>
    </source>
</evidence>
<dbReference type="OMA" id="FTRPTWL"/>
<sequence>MFHQRTSSLDSFKFNHGQLNHNHNHNKFIPQQPIINESNLEEISIKSKRTYNPLNIKSFHQQQQQYQASYPPKYKRYSVTNNNFNNSPQVLFQVPGSPPSSNQQQPPNSNFILSLNRSPSVLTPSQRLSIHKSSITSTIQQFKNHEHQQQQQQPKPPVVIDDKDELIDDDVIYNVPFSQPMSSLNQREKFLFDNQSRNQSFTTEDSTRTSSIISHNSNNSSVSSVDNDISTSESPSKTKITNKNNNSALALTNEDFNNISKDAQELTVLCNKDEYSQIYDESFQKRKMLSNFKRISTILPTKFINGSKNHAANANGSIDTKYHTFTRPIWLPPKNNYEKMKHQRESENILSNALYKESQLQQKRLTELDQTIKQRQVDIKTWERSLLHLKSFKDISFKEITDLYWRGISPEIRTNVWWKINLLKKPPQFDESFCDFYFDKFLIIQSKIIHFKNHQSSKDNQQEEMQTLINSKVFDIELSQWCKLYDEIYKDLMLNVYPDVNYFQDEEVITKITKVTISTILYLIDQQGGATINPTFDLMKFYFPGMIHLIANFHINFKNTYKSFVSICQFYQLRLPSMMLTFLTGPREMQPLIKTSLNSYMVYKFERILKVKMNRISVHFKIHNVNSFDYLPNLVLSLGLNLFNFEISQRIIDLILFDPNYDEVIINLIVNYMMKIQHKLFGNKEEILDALFGKYVLNNRNRDGATSNTHKYVNVGYEIEFINSLKNLMICK</sequence>
<feature type="compositionally biased region" description="Polar residues" evidence="3">
    <location>
        <begin position="81"/>
        <end position="90"/>
    </location>
</feature>
<feature type="region of interest" description="Disordered" evidence="3">
    <location>
        <begin position="195"/>
        <end position="245"/>
    </location>
</feature>
<keyword evidence="5" id="KW-1185">Reference proteome</keyword>
<comment type="caution">
    <text evidence="4">The sequence shown here is derived from an EMBL/GenBank/DDBJ whole genome shotgun (WGS) entry which is preliminary data.</text>
</comment>
<comment type="similarity">
    <text evidence="1">Belongs to the OCA5 family.</text>
</comment>
<dbReference type="SUPFAM" id="SSF47923">
    <property type="entry name" value="Ypt/Rab-GAP domain of gyp1p"/>
    <property type="match status" value="1"/>
</dbReference>
<proteinExistence type="inferred from homology"/>
<evidence type="ECO:0000256" key="1">
    <source>
        <dbReference type="ARBA" id="ARBA00005521"/>
    </source>
</evidence>
<feature type="region of interest" description="Disordered" evidence="3">
    <location>
        <begin position="81"/>
        <end position="115"/>
    </location>
</feature>
<dbReference type="Proteomes" id="UP000011777">
    <property type="component" value="Unassembled WGS sequence"/>
</dbReference>
<evidence type="ECO:0000313" key="5">
    <source>
        <dbReference type="Proteomes" id="UP000011777"/>
    </source>
</evidence>
<protein>
    <recommendedName>
        <fullName evidence="2">Oxidant-induced cell-cycle arrest protein 5</fullName>
    </recommendedName>
</protein>
<feature type="compositionally biased region" description="Polar residues" evidence="3">
    <location>
        <begin position="195"/>
        <end position="204"/>
    </location>
</feature>
<dbReference type="EMBL" id="AOGT01001323">
    <property type="protein sequence ID" value="EMG47960.1"/>
    <property type="molecule type" value="Genomic_DNA"/>
</dbReference>
<dbReference type="Gene3D" id="1.10.472.80">
    <property type="entry name" value="Ypt/Rab-GAP domain of gyp1p, domain 3"/>
    <property type="match status" value="1"/>
</dbReference>
<name>M3JYA4_CANMX</name>
<dbReference type="AlphaFoldDB" id="M3JYA4"/>
<accession>M3JYA4</accession>
<dbReference type="HOGENOM" id="CLU_021215_0_0_1"/>
<dbReference type="eggNOG" id="KOG2223">
    <property type="taxonomic scope" value="Eukaryota"/>
</dbReference>
<evidence type="ECO:0000256" key="2">
    <source>
        <dbReference type="ARBA" id="ARBA00019144"/>
    </source>
</evidence>
<feature type="compositionally biased region" description="Low complexity" evidence="3">
    <location>
        <begin position="99"/>
        <end position="110"/>
    </location>
</feature>
<dbReference type="OrthoDB" id="289721at2759"/>
<dbReference type="InterPro" id="IPR035969">
    <property type="entry name" value="Rab-GAP_TBC_sf"/>
</dbReference>
<dbReference type="STRING" id="1245528.M3JYA4"/>
<gene>
    <name evidence="4" type="ORF">G210_1567</name>
</gene>